<dbReference type="InterPro" id="IPR010730">
    <property type="entry name" value="HET"/>
</dbReference>
<name>A0A9P7YKC2_9HELO</name>
<evidence type="ECO:0000313" key="2">
    <source>
        <dbReference type="EMBL" id="KAG9235102.1"/>
    </source>
</evidence>
<protein>
    <submittedName>
        <fullName evidence="2">Heterokaryon incompatibility protein-domain-containing protein</fullName>
    </submittedName>
</protein>
<dbReference type="Pfam" id="PF06985">
    <property type="entry name" value="HET"/>
    <property type="match status" value="1"/>
</dbReference>
<dbReference type="PANTHER" id="PTHR24148">
    <property type="entry name" value="ANKYRIN REPEAT DOMAIN-CONTAINING PROTEIN 39 HOMOLOG-RELATED"/>
    <property type="match status" value="1"/>
</dbReference>
<dbReference type="InterPro" id="IPR052895">
    <property type="entry name" value="HetReg/Transcr_Mod"/>
</dbReference>
<proteinExistence type="predicted"/>
<feature type="domain" description="Heterokaryon incompatibility" evidence="1">
    <location>
        <begin position="41"/>
        <end position="190"/>
    </location>
</feature>
<evidence type="ECO:0000259" key="1">
    <source>
        <dbReference type="Pfam" id="PF06985"/>
    </source>
</evidence>
<reference evidence="2" key="1">
    <citation type="journal article" date="2021" name="IMA Fungus">
        <title>Genomic characterization of three marine fungi, including Emericellopsis atlantica sp. nov. with signatures of a generalist lifestyle and marine biomass degradation.</title>
        <authorList>
            <person name="Hagestad O.C."/>
            <person name="Hou L."/>
            <person name="Andersen J.H."/>
            <person name="Hansen E.H."/>
            <person name="Altermark B."/>
            <person name="Li C."/>
            <person name="Kuhnert E."/>
            <person name="Cox R.J."/>
            <person name="Crous P.W."/>
            <person name="Spatafora J.W."/>
            <person name="Lail K."/>
            <person name="Amirebrahimi M."/>
            <person name="Lipzen A."/>
            <person name="Pangilinan J."/>
            <person name="Andreopoulos W."/>
            <person name="Hayes R.D."/>
            <person name="Ng V."/>
            <person name="Grigoriev I.V."/>
            <person name="Jackson S.A."/>
            <person name="Sutton T.D.S."/>
            <person name="Dobson A.D.W."/>
            <person name="Rama T."/>
        </authorList>
    </citation>
    <scope>NUCLEOTIDE SEQUENCE</scope>
    <source>
        <strain evidence="2">TRa018bII</strain>
    </source>
</reference>
<keyword evidence="3" id="KW-1185">Reference proteome</keyword>
<organism evidence="2 3">
    <name type="scientific">Amylocarpus encephaloides</name>
    <dbReference type="NCBI Taxonomy" id="45428"/>
    <lineage>
        <taxon>Eukaryota</taxon>
        <taxon>Fungi</taxon>
        <taxon>Dikarya</taxon>
        <taxon>Ascomycota</taxon>
        <taxon>Pezizomycotina</taxon>
        <taxon>Leotiomycetes</taxon>
        <taxon>Helotiales</taxon>
        <taxon>Helotiales incertae sedis</taxon>
        <taxon>Amylocarpus</taxon>
    </lineage>
</organism>
<dbReference type="Proteomes" id="UP000824998">
    <property type="component" value="Unassembled WGS sequence"/>
</dbReference>
<dbReference type="EMBL" id="MU251442">
    <property type="protein sequence ID" value="KAG9235102.1"/>
    <property type="molecule type" value="Genomic_DNA"/>
</dbReference>
<evidence type="ECO:0000313" key="3">
    <source>
        <dbReference type="Proteomes" id="UP000824998"/>
    </source>
</evidence>
<dbReference type="PANTHER" id="PTHR24148:SF64">
    <property type="entry name" value="HETEROKARYON INCOMPATIBILITY DOMAIN-CONTAINING PROTEIN"/>
    <property type="match status" value="1"/>
</dbReference>
<gene>
    <name evidence="2" type="ORF">BJ875DRAFT_459974</name>
</gene>
<dbReference type="OrthoDB" id="2504919at2759"/>
<dbReference type="AlphaFoldDB" id="A0A9P7YKC2"/>
<comment type="caution">
    <text evidence="2">The sequence shown here is derived from an EMBL/GenBank/DDBJ whole genome shotgun (WGS) entry which is preliminary data.</text>
</comment>
<accession>A0A9P7YKC2</accession>
<dbReference type="Pfam" id="PF26639">
    <property type="entry name" value="Het-6_barrel"/>
    <property type="match status" value="1"/>
</dbReference>
<sequence length="636" mass="70939">MGGRSVYESLDTIRLFKLSPGRDLAGTLQPFALRSGSCPKFNALSYVWGRPVYSRHINVNGQLLPVLDNLYVFLQRAATLPEFANDTWWWIDSICINQQDEQEKTAQLAIMGQIYEGAAETIVWLGEEVDESFGGETVDCAAAIHSLKRLRKGKIKEARAFRDPGAGIHWAAVERLLRRPWWCRVWTLQEYLISPRVNFYCGEKFISRGGLSAALHMISKASIDGDLISAAGFGPAWNRRRMNMWYQDGKASNRNHMGLVPMLAYLGDNGSSDERDRVYSLLGIAKDRDIVGPLDPTSGVDEIYRDLVLSFVAKYNNLDIILFAHLFNHTARRSTMGTALPSWVPDWRAKTEGCVIPLMASQSANTNIGNFRPLFAMEAEAAYCASGQREPRFTISRSRRVITCEGIMIDILDGVGGSQYHDGETLGNHAADVLPLTQAKSPSNLIWNEERPEETVLVEAITRCLHLGREDRYLGKVASPGLHCNEFVALGQAAINQSGTVHPPFLSWFYLNKDLLVRGDTIARLIARHVFLHRETEDLPGRSHKPLMSRWTDTVVNMARRLAVTNKGYIGMAPSRAQQGDAVCILHGCNLPILLRPRGDGSFELIGEYYLDGFMNGEAFDKDSGIDTTVVPFTLA</sequence>